<keyword evidence="2" id="KW-1185">Reference proteome</keyword>
<dbReference type="STRING" id="83765.SAMN05660284_02249"/>
<evidence type="ECO:0000313" key="2">
    <source>
        <dbReference type="Proteomes" id="UP000242869"/>
    </source>
</evidence>
<dbReference type="InterPro" id="IPR005358">
    <property type="entry name" value="Puta_zinc/iron-chelating_dom"/>
</dbReference>
<dbReference type="EMBL" id="FOVE01000017">
    <property type="protein sequence ID" value="SFN78348.1"/>
    <property type="molecule type" value="Genomic_DNA"/>
</dbReference>
<protein>
    <submittedName>
        <fullName evidence="1">Fe-S-cluster containining protein</fullName>
    </submittedName>
</protein>
<accession>A0A1I5BUL7</accession>
<proteinExistence type="predicted"/>
<evidence type="ECO:0000313" key="1">
    <source>
        <dbReference type="EMBL" id="SFN78348.1"/>
    </source>
</evidence>
<sequence>MNTNRTDLLVLLHRNIDERVQSIRDTHSDWLCGKGCDGCCRRLAEVPLLTEAEWLLLREGLAQLSGEDQTAIALRVAALADQTARPLTCPMLDERTNACPVYPQRPVACRTYGFYVQRDLGLYCREIESRVAAGELANVIWGNHDVINQRLSGLGLRRTLIEWFASSKP</sequence>
<organism evidence="1 2">
    <name type="scientific">Formivibrio citricus</name>
    <dbReference type="NCBI Taxonomy" id="83765"/>
    <lineage>
        <taxon>Bacteria</taxon>
        <taxon>Pseudomonadati</taxon>
        <taxon>Pseudomonadota</taxon>
        <taxon>Betaproteobacteria</taxon>
        <taxon>Neisseriales</taxon>
        <taxon>Chitinibacteraceae</taxon>
        <taxon>Formivibrio</taxon>
    </lineage>
</organism>
<dbReference type="AlphaFoldDB" id="A0A1I5BUL7"/>
<gene>
    <name evidence="1" type="ORF">SAMN05660284_02249</name>
</gene>
<dbReference type="Pfam" id="PF03692">
    <property type="entry name" value="CxxCxxCC"/>
    <property type="match status" value="1"/>
</dbReference>
<name>A0A1I5BUL7_9NEIS</name>
<reference evidence="2" key="1">
    <citation type="submission" date="2016-10" db="EMBL/GenBank/DDBJ databases">
        <authorList>
            <person name="Varghese N."/>
            <person name="Submissions S."/>
        </authorList>
    </citation>
    <scope>NUCLEOTIDE SEQUENCE [LARGE SCALE GENOMIC DNA]</scope>
    <source>
        <strain evidence="2">DSM 6150</strain>
    </source>
</reference>
<dbReference type="RefSeq" id="WP_091196465.1">
    <property type="nucleotide sequence ID" value="NZ_FOVE01000017.1"/>
</dbReference>
<dbReference type="Proteomes" id="UP000242869">
    <property type="component" value="Unassembled WGS sequence"/>
</dbReference>
<dbReference type="OrthoDB" id="9779822at2"/>